<organism evidence="2 3">
    <name type="scientific">Entamoeba invadens IP1</name>
    <dbReference type="NCBI Taxonomy" id="370355"/>
    <lineage>
        <taxon>Eukaryota</taxon>
        <taxon>Amoebozoa</taxon>
        <taxon>Evosea</taxon>
        <taxon>Archamoebae</taxon>
        <taxon>Mastigamoebida</taxon>
        <taxon>Entamoebidae</taxon>
        <taxon>Entamoeba</taxon>
    </lineage>
</organism>
<dbReference type="Proteomes" id="UP000014680">
    <property type="component" value="Unassembled WGS sequence"/>
</dbReference>
<feature type="chain" id="PRO_5001980644" description="Glutamine cyclotransferase" evidence="1">
    <location>
        <begin position="22"/>
        <end position="262"/>
    </location>
</feature>
<sequence>MLSLACSYFLLVFIHIKTVGSVLIDRCIAINYYSELYKGLDIIQRYPHDSKAFTQGLNLVNNTLYESTGLYGKSSIRKVDKKSGDVITKTKLDQKMFGEGIAIFGDEMYQLTWKNRVVNVFNKYDLKYKRSLQIPKVIQEGWGMTRINNTFAISDGSDCIYLVEPTTFTLQHIVRVRRGNNKLIRINELQTVNGLIFANIWYEDVLCVIDLVSGKVISEFWCDISRNKGEDVFNGIAYDESKNRLLLTGKLWDSLFEAVLVI</sequence>
<evidence type="ECO:0008006" key="4">
    <source>
        <dbReference type="Google" id="ProtNLM"/>
    </source>
</evidence>
<evidence type="ECO:0000256" key="1">
    <source>
        <dbReference type="SAM" id="SignalP"/>
    </source>
</evidence>
<feature type="signal peptide" evidence="1">
    <location>
        <begin position="1"/>
        <end position="21"/>
    </location>
</feature>
<dbReference type="InterPro" id="IPR007788">
    <property type="entry name" value="QCT"/>
</dbReference>
<name>A0A0A1U863_ENTIV</name>
<dbReference type="GO" id="GO:0016603">
    <property type="term" value="F:glutaminyl-peptide cyclotransferase activity"/>
    <property type="evidence" value="ECO:0007669"/>
    <property type="project" value="InterPro"/>
</dbReference>
<dbReference type="OMA" id="KGYTDPM"/>
<evidence type="ECO:0000313" key="3">
    <source>
        <dbReference type="Proteomes" id="UP000014680"/>
    </source>
</evidence>
<dbReference type="PANTHER" id="PTHR31270:SF1">
    <property type="entry name" value="GLUTAMINYL-PEPTIDE CYCLOTRANSFERASE"/>
    <property type="match status" value="1"/>
</dbReference>
<accession>A0A0A1U863</accession>
<dbReference type="OrthoDB" id="409395at2759"/>
<proteinExistence type="predicted"/>
<dbReference type="InterPro" id="IPR015943">
    <property type="entry name" value="WD40/YVTN_repeat-like_dom_sf"/>
</dbReference>
<keyword evidence="1" id="KW-0732">Signal</keyword>
<dbReference type="EMBL" id="KB206756">
    <property type="protein sequence ID" value="ELP88168.1"/>
    <property type="molecule type" value="Genomic_DNA"/>
</dbReference>
<dbReference type="GeneID" id="14887217"/>
<evidence type="ECO:0000313" key="2">
    <source>
        <dbReference type="EMBL" id="ELP88168.1"/>
    </source>
</evidence>
<dbReference type="KEGG" id="eiv:EIN_223910"/>
<dbReference type="VEuPathDB" id="AmoebaDB:EIN_223910"/>
<keyword evidence="3" id="KW-1185">Reference proteome</keyword>
<dbReference type="RefSeq" id="XP_004254939.1">
    <property type="nucleotide sequence ID" value="XM_004254891.1"/>
</dbReference>
<dbReference type="Pfam" id="PF05096">
    <property type="entry name" value="Glu_cyclase_2"/>
    <property type="match status" value="1"/>
</dbReference>
<dbReference type="Gene3D" id="2.130.10.10">
    <property type="entry name" value="YVTN repeat-like/Quinoprotein amine dehydrogenase"/>
    <property type="match status" value="1"/>
</dbReference>
<dbReference type="InterPro" id="IPR011044">
    <property type="entry name" value="Quino_amine_DH_bsu"/>
</dbReference>
<reference evidence="2 3" key="1">
    <citation type="submission" date="2012-10" db="EMBL/GenBank/DDBJ databases">
        <authorList>
            <person name="Zafar N."/>
            <person name="Inman J."/>
            <person name="Hall N."/>
            <person name="Lorenzi H."/>
            <person name="Caler E."/>
        </authorList>
    </citation>
    <scope>NUCLEOTIDE SEQUENCE [LARGE SCALE GENOMIC DNA]</scope>
    <source>
        <strain evidence="2 3">IP1</strain>
    </source>
</reference>
<dbReference type="SUPFAM" id="SSF50969">
    <property type="entry name" value="YVTN repeat-like/Quinoprotein amine dehydrogenase"/>
    <property type="match status" value="1"/>
</dbReference>
<protein>
    <recommendedName>
        <fullName evidence="4">Glutamine cyclotransferase</fullName>
    </recommendedName>
</protein>
<dbReference type="AlphaFoldDB" id="A0A0A1U863"/>
<dbReference type="PANTHER" id="PTHR31270">
    <property type="entry name" value="GLUTAMINYL-PEPTIDE CYCLOTRANSFERASE"/>
    <property type="match status" value="1"/>
</dbReference>
<gene>
    <name evidence="2" type="ORF">EIN_223910</name>
</gene>